<keyword evidence="4" id="KW-1185">Reference proteome</keyword>
<dbReference type="InterPro" id="IPR002048">
    <property type="entry name" value="EF_hand_dom"/>
</dbReference>
<feature type="domain" description="EF-hand" evidence="3">
    <location>
        <begin position="37"/>
        <end position="72"/>
    </location>
</feature>
<gene>
    <name evidence="5" type="primary">LOC106072070</name>
</gene>
<dbReference type="SMART" id="SM00054">
    <property type="entry name" value="EFh"/>
    <property type="match status" value="2"/>
</dbReference>
<dbReference type="Gene3D" id="1.10.238.10">
    <property type="entry name" value="EF-hand"/>
    <property type="match status" value="1"/>
</dbReference>
<dbReference type="PROSITE" id="PS50222">
    <property type="entry name" value="EF_HAND_2"/>
    <property type="match status" value="1"/>
</dbReference>
<dbReference type="KEGG" id="bgt:106072070"/>
<dbReference type="InterPro" id="IPR011992">
    <property type="entry name" value="EF-hand-dom_pair"/>
</dbReference>
<dbReference type="PROSITE" id="PS00018">
    <property type="entry name" value="EF_HAND_1"/>
    <property type="match status" value="1"/>
</dbReference>
<dbReference type="OMA" id="WAWANVE"/>
<evidence type="ECO:0000256" key="1">
    <source>
        <dbReference type="ARBA" id="ARBA00022837"/>
    </source>
</evidence>
<dbReference type="AlphaFoldDB" id="A0A9U8EIC9"/>
<dbReference type="SUPFAM" id="SSF47473">
    <property type="entry name" value="EF-hand"/>
    <property type="match status" value="1"/>
</dbReference>
<feature type="signal peptide" evidence="2">
    <location>
        <begin position="1"/>
        <end position="17"/>
    </location>
</feature>
<proteinExistence type="predicted"/>
<dbReference type="Pfam" id="PF13202">
    <property type="entry name" value="EF-hand_5"/>
    <property type="match status" value="1"/>
</dbReference>
<name>A0A9U8EIC9_BIOGL</name>
<dbReference type="Proteomes" id="UP001165740">
    <property type="component" value="Chromosome 1"/>
</dbReference>
<sequence length="126" mass="14689">MKTVEIFALAVFTCVLAQGGVNLDRLFNQYAGSDNIIQLIEFSRFWGHFDDDGDGQVTKQEFDRGWREEGFPNPQHAPLFFLEMDRVADEVLNSQDYPHIFHLFDENGDGGLSLREFRYNWEAFFN</sequence>
<reference evidence="5" key="1">
    <citation type="submission" date="2025-08" db="UniProtKB">
        <authorList>
            <consortium name="RefSeq"/>
        </authorList>
    </citation>
    <scope>IDENTIFICATION</scope>
</reference>
<evidence type="ECO:0000313" key="4">
    <source>
        <dbReference type="Proteomes" id="UP001165740"/>
    </source>
</evidence>
<dbReference type="OrthoDB" id="6091374at2759"/>
<dbReference type="RefSeq" id="XP_013087787.2">
    <property type="nucleotide sequence ID" value="XM_013232333.2"/>
</dbReference>
<evidence type="ECO:0000256" key="2">
    <source>
        <dbReference type="SAM" id="SignalP"/>
    </source>
</evidence>
<evidence type="ECO:0000313" key="5">
    <source>
        <dbReference type="RefSeq" id="XP_013087787.2"/>
    </source>
</evidence>
<keyword evidence="1" id="KW-0106">Calcium</keyword>
<dbReference type="GO" id="GO:0005509">
    <property type="term" value="F:calcium ion binding"/>
    <property type="evidence" value="ECO:0007669"/>
    <property type="project" value="InterPro"/>
</dbReference>
<keyword evidence="2" id="KW-0732">Signal</keyword>
<protein>
    <submittedName>
        <fullName evidence="5">Uncharacterized protein LOC106072070</fullName>
    </submittedName>
</protein>
<dbReference type="Pfam" id="PF13833">
    <property type="entry name" value="EF-hand_8"/>
    <property type="match status" value="1"/>
</dbReference>
<organism evidence="4 5">
    <name type="scientific">Biomphalaria glabrata</name>
    <name type="common">Bloodfluke planorb</name>
    <name type="synonym">Freshwater snail</name>
    <dbReference type="NCBI Taxonomy" id="6526"/>
    <lineage>
        <taxon>Eukaryota</taxon>
        <taxon>Metazoa</taxon>
        <taxon>Spiralia</taxon>
        <taxon>Lophotrochozoa</taxon>
        <taxon>Mollusca</taxon>
        <taxon>Gastropoda</taxon>
        <taxon>Heterobranchia</taxon>
        <taxon>Euthyneura</taxon>
        <taxon>Panpulmonata</taxon>
        <taxon>Hygrophila</taxon>
        <taxon>Lymnaeoidea</taxon>
        <taxon>Planorbidae</taxon>
        <taxon>Biomphalaria</taxon>
    </lineage>
</organism>
<dbReference type="GeneID" id="106072070"/>
<feature type="chain" id="PRO_5040844789" evidence="2">
    <location>
        <begin position="18"/>
        <end position="126"/>
    </location>
</feature>
<evidence type="ECO:0000259" key="3">
    <source>
        <dbReference type="PROSITE" id="PS50222"/>
    </source>
</evidence>
<accession>A0A9U8EIC9</accession>
<dbReference type="InterPro" id="IPR018247">
    <property type="entry name" value="EF_Hand_1_Ca_BS"/>
</dbReference>